<keyword evidence="2" id="KW-1185">Reference proteome</keyword>
<proteinExistence type="predicted"/>
<dbReference type="Proteomes" id="UP000507140">
    <property type="component" value="Unassembled WGS sequence"/>
</dbReference>
<name>A0ABM8LIX5_9BURK</name>
<dbReference type="EMBL" id="CADIKR010000006">
    <property type="protein sequence ID" value="CAB3901373.1"/>
    <property type="molecule type" value="Genomic_DNA"/>
</dbReference>
<comment type="caution">
    <text evidence="1">The sequence shown here is derived from an EMBL/GenBank/DDBJ whole genome shotgun (WGS) entry which is preliminary data.</text>
</comment>
<sequence length="217" mass="24807">MNDETQVLRIEIDGRWEATEFVAALSAIDRLYTLRFGLALEQEELHDLREIYLNARVPPVLSSVRYLRRGQELDPTILPFPEWTPVTTASRITAISKLLEPSERLVVQRVIYGSPGITDLIGISPIVGDIKDLLVRLIDHWSTRRQRDLENDRRELENRQLLVENAKRFVDLASDLGYSKREMRQIVSTLMQELKPLMGLIAAGKITSADTVDDSQK</sequence>
<protein>
    <submittedName>
        <fullName evidence="1">Uncharacterized protein</fullName>
    </submittedName>
</protein>
<evidence type="ECO:0000313" key="1">
    <source>
        <dbReference type="EMBL" id="CAB3901373.1"/>
    </source>
</evidence>
<gene>
    <name evidence="1" type="ORF">LMG3415_04482</name>
</gene>
<dbReference type="RefSeq" id="WP_180100175.1">
    <property type="nucleotide sequence ID" value="NZ_CADIKR010000006.1"/>
</dbReference>
<accession>A0ABM8LIX5</accession>
<reference evidence="1 2" key="1">
    <citation type="submission" date="2020-04" db="EMBL/GenBank/DDBJ databases">
        <authorList>
            <person name="De Canck E."/>
        </authorList>
    </citation>
    <scope>NUCLEOTIDE SEQUENCE [LARGE SCALE GENOMIC DNA]</scope>
    <source>
        <strain evidence="1 2">LMG 3415</strain>
    </source>
</reference>
<organism evidence="1 2">
    <name type="scientific">Achromobacter mucicolens</name>
    <dbReference type="NCBI Taxonomy" id="1389922"/>
    <lineage>
        <taxon>Bacteria</taxon>
        <taxon>Pseudomonadati</taxon>
        <taxon>Pseudomonadota</taxon>
        <taxon>Betaproteobacteria</taxon>
        <taxon>Burkholderiales</taxon>
        <taxon>Alcaligenaceae</taxon>
        <taxon>Achromobacter</taxon>
    </lineage>
</organism>
<evidence type="ECO:0000313" key="2">
    <source>
        <dbReference type="Proteomes" id="UP000507140"/>
    </source>
</evidence>